<sequence length="229" mass="23726">MMIRNTLAHIATALLAAMPGTAAAEAGPAAAQTAADAGTIERGRYMVRIAGCNDCHTPTYAQTGGRVAADRRGLTILLSAAASAGLIDDVRRNGAIAVVFSLPTDHHTLQFKGSDARVVPLEPSDEALAARYVGAFASGLEPLGYPGRIIRRLLACRVRNTPLAEGIIAGTAAATALHPVEHAFGSLKAPVRRLAGPDAPPPASYPLEQAFVPDAVQRSFAAMNCSARL</sequence>
<feature type="chain" id="PRO_5046517864" description="Cytochrome c domain-containing protein" evidence="5">
    <location>
        <begin position="25"/>
        <end position="229"/>
    </location>
</feature>
<evidence type="ECO:0000313" key="8">
    <source>
        <dbReference type="Proteomes" id="UP001595974"/>
    </source>
</evidence>
<dbReference type="EMBL" id="JBHSOG010000008">
    <property type="protein sequence ID" value="MFC5768254.1"/>
    <property type="molecule type" value="Genomic_DNA"/>
</dbReference>
<evidence type="ECO:0000256" key="1">
    <source>
        <dbReference type="ARBA" id="ARBA00022617"/>
    </source>
</evidence>
<dbReference type="SUPFAM" id="SSF46626">
    <property type="entry name" value="Cytochrome c"/>
    <property type="match status" value="1"/>
</dbReference>
<evidence type="ECO:0000256" key="2">
    <source>
        <dbReference type="ARBA" id="ARBA00022723"/>
    </source>
</evidence>
<name>A0ABW1AMF9_9RHOO</name>
<dbReference type="RefSeq" id="WP_198363384.1">
    <property type="nucleotide sequence ID" value="NZ_JBHSOG010000008.1"/>
</dbReference>
<dbReference type="InterPro" id="IPR009056">
    <property type="entry name" value="Cyt_c-like_dom"/>
</dbReference>
<keyword evidence="2 4" id="KW-0479">Metal-binding</keyword>
<dbReference type="PROSITE" id="PS51007">
    <property type="entry name" value="CYTC"/>
    <property type="match status" value="1"/>
</dbReference>
<evidence type="ECO:0000259" key="6">
    <source>
        <dbReference type="PROSITE" id="PS51007"/>
    </source>
</evidence>
<evidence type="ECO:0000256" key="4">
    <source>
        <dbReference type="PROSITE-ProRule" id="PRU00433"/>
    </source>
</evidence>
<organism evidence="7 8">
    <name type="scientific">Thauera sinica</name>
    <dbReference type="NCBI Taxonomy" id="2665146"/>
    <lineage>
        <taxon>Bacteria</taxon>
        <taxon>Pseudomonadati</taxon>
        <taxon>Pseudomonadota</taxon>
        <taxon>Betaproteobacteria</taxon>
        <taxon>Rhodocyclales</taxon>
        <taxon>Zoogloeaceae</taxon>
        <taxon>Thauera</taxon>
    </lineage>
</organism>
<keyword evidence="3 4" id="KW-0408">Iron</keyword>
<comment type="caution">
    <text evidence="7">The sequence shown here is derived from an EMBL/GenBank/DDBJ whole genome shotgun (WGS) entry which is preliminary data.</text>
</comment>
<gene>
    <name evidence="7" type="ORF">ACFPTN_02615</name>
</gene>
<feature type="signal peptide" evidence="5">
    <location>
        <begin position="1"/>
        <end position="24"/>
    </location>
</feature>
<dbReference type="InterPro" id="IPR036909">
    <property type="entry name" value="Cyt_c-like_dom_sf"/>
</dbReference>
<accession>A0ABW1AMF9</accession>
<keyword evidence="1 4" id="KW-0349">Heme</keyword>
<feature type="domain" description="Cytochrome c" evidence="6">
    <location>
        <begin position="38"/>
        <end position="137"/>
    </location>
</feature>
<evidence type="ECO:0000313" key="7">
    <source>
        <dbReference type="EMBL" id="MFC5768254.1"/>
    </source>
</evidence>
<dbReference type="Gene3D" id="3.40.50.920">
    <property type="match status" value="1"/>
</dbReference>
<evidence type="ECO:0000256" key="3">
    <source>
        <dbReference type="ARBA" id="ARBA00023004"/>
    </source>
</evidence>
<proteinExistence type="predicted"/>
<dbReference type="Proteomes" id="UP001595974">
    <property type="component" value="Unassembled WGS sequence"/>
</dbReference>
<dbReference type="InterPro" id="IPR009014">
    <property type="entry name" value="Transketo_C/PFOR_II"/>
</dbReference>
<keyword evidence="5" id="KW-0732">Signal</keyword>
<evidence type="ECO:0000256" key="5">
    <source>
        <dbReference type="SAM" id="SignalP"/>
    </source>
</evidence>
<reference evidence="8" key="1">
    <citation type="journal article" date="2019" name="Int. J. Syst. Evol. Microbiol.">
        <title>The Global Catalogue of Microorganisms (GCM) 10K type strain sequencing project: providing services to taxonomists for standard genome sequencing and annotation.</title>
        <authorList>
            <consortium name="The Broad Institute Genomics Platform"/>
            <consortium name="The Broad Institute Genome Sequencing Center for Infectious Disease"/>
            <person name="Wu L."/>
            <person name="Ma J."/>
        </authorList>
    </citation>
    <scope>NUCLEOTIDE SEQUENCE [LARGE SCALE GENOMIC DNA]</scope>
    <source>
        <strain evidence="8">SHR3</strain>
    </source>
</reference>
<keyword evidence="8" id="KW-1185">Reference proteome</keyword>
<protein>
    <recommendedName>
        <fullName evidence="6">Cytochrome c domain-containing protein</fullName>
    </recommendedName>
</protein>